<feature type="site" description="Interaction with DNA" evidence="8">
    <location>
        <position position="35"/>
    </location>
</feature>
<dbReference type="NCBIfam" id="TIGR01051">
    <property type="entry name" value="topA_bact"/>
    <property type="match status" value="1"/>
</dbReference>
<organism evidence="12 13">
    <name type="scientific">Prochlorococcus marinus str. PAC1</name>
    <dbReference type="NCBI Taxonomy" id="59924"/>
    <lineage>
        <taxon>Bacteria</taxon>
        <taxon>Bacillati</taxon>
        <taxon>Cyanobacteriota</taxon>
        <taxon>Cyanophyceae</taxon>
        <taxon>Synechococcales</taxon>
        <taxon>Prochlorococcaceae</taxon>
        <taxon>Prochlorococcus</taxon>
    </lineage>
</organism>
<feature type="compositionally biased region" description="Basic residues" evidence="9">
    <location>
        <begin position="911"/>
        <end position="924"/>
    </location>
</feature>
<dbReference type="InterPro" id="IPR028612">
    <property type="entry name" value="Topoisom_1_IA"/>
</dbReference>
<feature type="site" description="Interaction with DNA" evidence="8">
    <location>
        <position position="518"/>
    </location>
</feature>
<dbReference type="SMART" id="SM00436">
    <property type="entry name" value="TOP1Bc"/>
    <property type="match status" value="1"/>
</dbReference>
<feature type="region of interest" description="Disordered" evidence="9">
    <location>
        <begin position="911"/>
        <end position="968"/>
    </location>
</feature>
<dbReference type="PROSITE" id="PS00396">
    <property type="entry name" value="TOPO_IA_1"/>
    <property type="match status" value="1"/>
</dbReference>
<dbReference type="Pfam" id="PF01751">
    <property type="entry name" value="Toprim"/>
    <property type="match status" value="1"/>
</dbReference>
<dbReference type="Gene3D" id="1.10.290.10">
    <property type="entry name" value="Topoisomerase I, domain 4"/>
    <property type="match status" value="1"/>
</dbReference>
<feature type="compositionally biased region" description="Low complexity" evidence="9">
    <location>
        <begin position="936"/>
        <end position="954"/>
    </location>
</feature>
<dbReference type="PROSITE" id="PS50880">
    <property type="entry name" value="TOPRIM"/>
    <property type="match status" value="1"/>
</dbReference>
<dbReference type="Proteomes" id="UP000030392">
    <property type="component" value="Unassembled WGS sequence"/>
</dbReference>
<dbReference type="GO" id="GO:0003917">
    <property type="term" value="F:DNA topoisomerase type I (single strand cut, ATP-independent) activity"/>
    <property type="evidence" value="ECO:0007669"/>
    <property type="project" value="UniProtKB-UniRule"/>
</dbReference>
<dbReference type="Pfam" id="PF01131">
    <property type="entry name" value="Topoisom_bac"/>
    <property type="match status" value="1"/>
</dbReference>
<feature type="site" description="Interaction with DNA" evidence="8">
    <location>
        <position position="325"/>
    </location>
</feature>
<dbReference type="InterPro" id="IPR034149">
    <property type="entry name" value="TOPRIM_TopoI"/>
</dbReference>
<dbReference type="InterPro" id="IPR023406">
    <property type="entry name" value="Topo_IA_AS"/>
</dbReference>
<reference evidence="13" key="1">
    <citation type="journal article" date="2014" name="Sci. Data">
        <title>Genomes of diverse isolates of the marine cyanobacterium Prochlorococcus.</title>
        <authorList>
            <person name="Biller S."/>
            <person name="Berube P."/>
            <person name="Thompson J."/>
            <person name="Kelly L."/>
            <person name="Roggensack S."/>
            <person name="Awad L."/>
            <person name="Roache-Johnson K."/>
            <person name="Ding H."/>
            <person name="Giovannoni S.J."/>
            <person name="Moore L.R."/>
            <person name="Chisholm S.W."/>
        </authorList>
    </citation>
    <scope>NUCLEOTIDE SEQUENCE [LARGE SCALE GENOMIC DNA]</scope>
    <source>
        <strain evidence="13">PAC1</strain>
    </source>
</reference>
<dbReference type="CDD" id="cd00186">
    <property type="entry name" value="TOP1Ac"/>
    <property type="match status" value="1"/>
</dbReference>
<dbReference type="InterPro" id="IPR023405">
    <property type="entry name" value="Topo_IA_core_domain"/>
</dbReference>
<dbReference type="SMART" id="SM00437">
    <property type="entry name" value="TOP1Ac"/>
    <property type="match status" value="1"/>
</dbReference>
<evidence type="ECO:0000256" key="2">
    <source>
        <dbReference type="ARBA" id="ARBA00009446"/>
    </source>
</evidence>
<feature type="site" description="Interaction with DNA" evidence="8">
    <location>
        <position position="163"/>
    </location>
</feature>
<dbReference type="CDD" id="cd03363">
    <property type="entry name" value="TOPRIM_TopoIA_TopoI"/>
    <property type="match status" value="1"/>
</dbReference>
<feature type="site" description="Interaction with DNA" evidence="8">
    <location>
        <position position="154"/>
    </location>
</feature>
<evidence type="ECO:0000256" key="4">
    <source>
        <dbReference type="ARBA" id="ARBA00022842"/>
    </source>
</evidence>
<dbReference type="GO" id="GO:0046872">
    <property type="term" value="F:metal ion binding"/>
    <property type="evidence" value="ECO:0007669"/>
    <property type="project" value="UniProtKB-KW"/>
</dbReference>
<dbReference type="InterPro" id="IPR013825">
    <property type="entry name" value="Topo_IA_cen_sub2"/>
</dbReference>
<evidence type="ECO:0000256" key="6">
    <source>
        <dbReference type="ARBA" id="ARBA00023125"/>
    </source>
</evidence>
<evidence type="ECO:0000256" key="5">
    <source>
        <dbReference type="ARBA" id="ARBA00023029"/>
    </source>
</evidence>
<dbReference type="InterPro" id="IPR003601">
    <property type="entry name" value="Topo_IA_2"/>
</dbReference>
<comment type="similarity">
    <text evidence="2 8">Belongs to the type IA topoisomerase family.</text>
</comment>
<dbReference type="InterPro" id="IPR005733">
    <property type="entry name" value="TopoI_bac-type"/>
</dbReference>
<keyword evidence="5 8" id="KW-0799">Topoisomerase</keyword>
<dbReference type="PANTHER" id="PTHR42785">
    <property type="entry name" value="DNA TOPOISOMERASE, TYPE IA, CORE"/>
    <property type="match status" value="1"/>
</dbReference>
<evidence type="ECO:0000256" key="3">
    <source>
        <dbReference type="ARBA" id="ARBA00022723"/>
    </source>
</evidence>
<dbReference type="Gene3D" id="3.40.50.140">
    <property type="match status" value="1"/>
</dbReference>
<dbReference type="SMART" id="SM00493">
    <property type="entry name" value="TOPRIM"/>
    <property type="match status" value="1"/>
</dbReference>
<dbReference type="AlphaFoldDB" id="A0A0A2C3M3"/>
<keyword evidence="3" id="KW-0479">Metal-binding</keyword>
<evidence type="ECO:0000313" key="12">
    <source>
        <dbReference type="EMBL" id="KGG19254.1"/>
    </source>
</evidence>
<dbReference type="PROSITE" id="PS52039">
    <property type="entry name" value="TOPO_IA_2"/>
    <property type="match status" value="1"/>
</dbReference>
<dbReference type="GO" id="GO:0003677">
    <property type="term" value="F:DNA binding"/>
    <property type="evidence" value="ECO:0007669"/>
    <property type="project" value="UniProtKB-KW"/>
</dbReference>
<evidence type="ECO:0000256" key="9">
    <source>
        <dbReference type="SAM" id="MobiDB-lite"/>
    </source>
</evidence>
<keyword evidence="7 8" id="KW-0413">Isomerase</keyword>
<accession>A0A0A2C3M3</accession>
<name>A0A0A2C3M3_PROMR</name>
<dbReference type="RefSeq" id="WP_036906785.1">
    <property type="nucleotide sequence ID" value="NZ_CP138967.1"/>
</dbReference>
<dbReference type="EC" id="5.6.2.1" evidence="8"/>
<comment type="catalytic activity">
    <reaction evidence="1 8">
        <text>ATP-independent breakage of single-stranded DNA, followed by passage and rejoining.</text>
        <dbReference type="EC" id="5.6.2.1"/>
    </reaction>
</comment>
<feature type="site" description="Interaction with DNA" evidence="8">
    <location>
        <position position="155"/>
    </location>
</feature>
<feature type="region of interest" description="Interaction with DNA" evidence="8">
    <location>
        <begin position="178"/>
        <end position="183"/>
    </location>
</feature>
<evidence type="ECO:0000259" key="10">
    <source>
        <dbReference type="PROSITE" id="PS50880"/>
    </source>
</evidence>
<dbReference type="GO" id="GO:0006265">
    <property type="term" value="P:DNA topological change"/>
    <property type="evidence" value="ECO:0007669"/>
    <property type="project" value="UniProtKB-UniRule"/>
</dbReference>
<dbReference type="InterPro" id="IPR006171">
    <property type="entry name" value="TOPRIM_dom"/>
</dbReference>
<dbReference type="HAMAP" id="MF_00952">
    <property type="entry name" value="Topoisom_1_prok"/>
    <property type="match status" value="1"/>
</dbReference>
<evidence type="ECO:0000259" key="11">
    <source>
        <dbReference type="PROSITE" id="PS52039"/>
    </source>
</evidence>
<keyword evidence="4" id="KW-0460">Magnesium</keyword>
<comment type="subunit">
    <text evidence="8">Monomer.</text>
</comment>
<feature type="domain" description="Toprim" evidence="10">
    <location>
        <begin position="5"/>
        <end position="129"/>
    </location>
</feature>
<feature type="compositionally biased region" description="Basic residues" evidence="9">
    <location>
        <begin position="955"/>
        <end position="968"/>
    </location>
</feature>
<comment type="caution">
    <text evidence="12">The sequence shown here is derived from an EMBL/GenBank/DDBJ whole genome shotgun (WGS) entry which is preliminary data.</text>
</comment>
<dbReference type="InterPro" id="IPR003602">
    <property type="entry name" value="Topo_IA_DNA-bd_dom"/>
</dbReference>
<evidence type="ECO:0000256" key="8">
    <source>
        <dbReference type="HAMAP-Rule" id="MF_00952"/>
    </source>
</evidence>
<dbReference type="PRINTS" id="PR00417">
    <property type="entry name" value="PRTPISMRASEI"/>
</dbReference>
<dbReference type="Pfam" id="PF13368">
    <property type="entry name" value="Toprim_C_rpt"/>
    <property type="match status" value="2"/>
</dbReference>
<dbReference type="InterPro" id="IPR025589">
    <property type="entry name" value="Toprim_C_rpt"/>
</dbReference>
<feature type="site" description="Interaction with DNA" evidence="8">
    <location>
        <position position="158"/>
    </location>
</feature>
<feature type="region of interest" description="Disordered" evidence="9">
    <location>
        <begin position="358"/>
        <end position="386"/>
    </location>
</feature>
<sequence>MPTDHTLVIVESPTKAKTIRGFLPKDFQVLASMGHIRDLPNNASEIPAKHKGEKWATIGVNTTGDFDPLYVVPKDKKKIVKELKQSLKGASELLLATDEDREGESISWHLMNVLDPKIPVKRMVFHEITKEAISKALSKTRAIDMELVHAQETRRILDRLVGYTLSPLLWKKVSWGLSAGRVQSVAVRLLVLRERARRSFKSGSYWDLKAKLEKEGSEFEVKMTSFGGKRIATGSDFDESTGLLKSGRNVILLKEEESKELAKNLTTDKWKVVNVEEKPSIRKPVPPFTTSTLQQEANRKLRLSARETMRCAQGLYERGFITYMRTDSVHLSDQAINASRNCVESKYGVEYLSEKPRQFSNKTRNAQEAHEAIRPSGESFKTPKESNLQGRDLSLYELIWKRTVACQMADARLTMLGVELKASDVSFRASGKRIDFPGFFRAYVEGTDDPDSALEGQEVLLPKLAVGDSPTAKNVEAIGHQTQPPARYSEASLVKTLEKEGIGRPSTYASIIGTIVDRGYSVLNNNSLTPSFTAFAVTALLEEHFPDLVDTSFTARMESTLDEISTGKVSWLPYLKGFYKGDTGLENQVQQREGDIDGGEFRAVSLEGLSSLVRLGKFGTYLESKQLGENGKPITATLPQEITPADLDEDIAEMILKQKAEGPESLGVDPDSGQNLYLLNGRYGHFVQRGLVVELKDLGIPKGKKKSGNLRLFKSSQYGLYLKQDSSKVQVLLPENVKEEEIDVETALEYLDNKSLKKAPNPKRTSLPKSLKPEDLTFEEALGLIQLPRLLGEHPEGGRVQSSLGRFGPYVVWSKNGGEKDYRSIKGEDDVLQVSLERALELLSIPKRGRGGRTALRELGIPEGEKETIQLFDGPYGLYVKQGKVNASLPEGKTAEDITIEVAIELLAAKKSSKKTTSKKRKSTQKTTKSTKKDLNSSVSKKSSAQKAPSTTKTGRLRASKVRVIKTK</sequence>
<feature type="domain" description="Topo IA-type catalytic" evidence="11">
    <location>
        <begin position="144"/>
        <end position="586"/>
    </location>
</feature>
<dbReference type="InterPro" id="IPR000380">
    <property type="entry name" value="Topo_IA"/>
</dbReference>
<dbReference type="PANTHER" id="PTHR42785:SF1">
    <property type="entry name" value="DNA TOPOISOMERASE"/>
    <property type="match status" value="1"/>
</dbReference>
<comment type="function">
    <text evidence="8">Releases the supercoiling and torsional tension of DNA, which is introduced during the DNA replication and transcription, by transiently cleaving and rejoining one strand of the DNA duplex. Introduces a single-strand break via transesterification at a target site in duplex DNA. The scissile phosphodiester is attacked by the catalytic tyrosine of the enzyme, resulting in the formation of a DNA-(5'-phosphotyrosyl)-enzyme intermediate and the expulsion of a 3'-OH DNA strand. The free DNA strand then undergoes passage around the unbroken strand, thus removing DNA supercoils. Finally, in the religation step, the DNA 3'-OH attacks the covalent intermediate to expel the active-site tyrosine and restore the DNA phosphodiester backbone.</text>
</comment>
<dbReference type="InterPro" id="IPR013497">
    <property type="entry name" value="Topo_IA_cen"/>
</dbReference>
<evidence type="ECO:0000313" key="13">
    <source>
        <dbReference type="Proteomes" id="UP000030392"/>
    </source>
</evidence>
<dbReference type="EMBL" id="JNAX01000015">
    <property type="protein sequence ID" value="KGG19254.1"/>
    <property type="molecule type" value="Genomic_DNA"/>
</dbReference>
<evidence type="ECO:0000256" key="7">
    <source>
        <dbReference type="ARBA" id="ARBA00023235"/>
    </source>
</evidence>
<dbReference type="InterPro" id="IPR013824">
    <property type="entry name" value="Topo_IA_cen_sub1"/>
</dbReference>
<feature type="active site" description="O-(5'-phospho-DNA)-tyrosine intermediate" evidence="8">
    <location>
        <position position="323"/>
    </location>
</feature>
<dbReference type="SUPFAM" id="SSF56712">
    <property type="entry name" value="Prokaryotic type I DNA topoisomerase"/>
    <property type="match status" value="1"/>
</dbReference>
<dbReference type="Gene3D" id="1.10.460.10">
    <property type="entry name" value="Topoisomerase I, domain 2"/>
    <property type="match status" value="1"/>
</dbReference>
<feature type="site" description="Interaction with DNA" evidence="8">
    <location>
        <position position="170"/>
    </location>
</feature>
<proteinExistence type="inferred from homology"/>
<dbReference type="Gene3D" id="2.70.20.10">
    <property type="entry name" value="Topoisomerase I, domain 3"/>
    <property type="match status" value="1"/>
</dbReference>
<gene>
    <name evidence="8" type="primary">topA</name>
    <name evidence="12" type="ORF">EV03_1634</name>
</gene>
<dbReference type="InterPro" id="IPR013826">
    <property type="entry name" value="Topo_IA_cen_sub3"/>
</dbReference>
<evidence type="ECO:0000256" key="1">
    <source>
        <dbReference type="ARBA" id="ARBA00000213"/>
    </source>
</evidence>
<protein>
    <recommendedName>
        <fullName evidence="8">DNA topoisomerase 1</fullName>
        <ecNumber evidence="8">5.6.2.1</ecNumber>
    </recommendedName>
    <alternativeName>
        <fullName evidence="8">DNA topoisomerase I</fullName>
    </alternativeName>
</protein>
<keyword evidence="6 8" id="KW-0238">DNA-binding</keyword>